<sequence>MREPVPRCADEMPVLDVDTLLRELQYRPLSYDFYIPVPTQRIIAALIDAEPDRLALGPSRDPSTRTEHKMAGLIHGVLLRHLLAREMQALLTKYNAARWRRGAPAREPDAAWRRRCEDWVSLLERDVRDLEVEYIYHWFDLRSSEYMTRLKAEVEEGWEMHAGYGSGKWTNRDVAPVVKRRKGDGDGRRG</sequence>
<name>A0AB34G2B5_9HYPO</name>
<accession>A0AB34G2B5</accession>
<gene>
    <name evidence="1" type="ORF">O9K51_03413</name>
</gene>
<dbReference type="AlphaFoldDB" id="A0AB34G2B5"/>
<protein>
    <submittedName>
        <fullName evidence="1">Uncharacterized protein</fullName>
    </submittedName>
</protein>
<proteinExistence type="predicted"/>
<evidence type="ECO:0000313" key="1">
    <source>
        <dbReference type="EMBL" id="KAJ6445011.1"/>
    </source>
</evidence>
<keyword evidence="2" id="KW-1185">Reference proteome</keyword>
<organism evidence="1 2">
    <name type="scientific">Purpureocillium lavendulum</name>
    <dbReference type="NCBI Taxonomy" id="1247861"/>
    <lineage>
        <taxon>Eukaryota</taxon>
        <taxon>Fungi</taxon>
        <taxon>Dikarya</taxon>
        <taxon>Ascomycota</taxon>
        <taxon>Pezizomycotina</taxon>
        <taxon>Sordariomycetes</taxon>
        <taxon>Hypocreomycetidae</taxon>
        <taxon>Hypocreales</taxon>
        <taxon>Ophiocordycipitaceae</taxon>
        <taxon>Purpureocillium</taxon>
    </lineage>
</organism>
<dbReference type="EMBL" id="JAQHRD010000002">
    <property type="protein sequence ID" value="KAJ6445011.1"/>
    <property type="molecule type" value="Genomic_DNA"/>
</dbReference>
<comment type="caution">
    <text evidence="1">The sequence shown here is derived from an EMBL/GenBank/DDBJ whole genome shotgun (WGS) entry which is preliminary data.</text>
</comment>
<dbReference type="Proteomes" id="UP001163105">
    <property type="component" value="Unassembled WGS sequence"/>
</dbReference>
<evidence type="ECO:0000313" key="2">
    <source>
        <dbReference type="Proteomes" id="UP001163105"/>
    </source>
</evidence>
<reference evidence="1" key="1">
    <citation type="submission" date="2023-01" db="EMBL/GenBank/DDBJ databases">
        <title>The growth and conidiation of Purpureocillium lavendulum are regulated by nitrogen source and histone H3K14 acetylation.</title>
        <authorList>
            <person name="Tang P."/>
            <person name="Han J."/>
            <person name="Zhang C."/>
            <person name="Tang P."/>
            <person name="Qi F."/>
            <person name="Zhang K."/>
            <person name="Liang L."/>
        </authorList>
    </citation>
    <scope>NUCLEOTIDE SEQUENCE</scope>
    <source>
        <strain evidence="1">YMF1.00683</strain>
    </source>
</reference>